<dbReference type="AlphaFoldDB" id="A0A2N2E1G5"/>
<evidence type="ECO:0000259" key="9">
    <source>
        <dbReference type="SMART" id="SM00846"/>
    </source>
</evidence>
<dbReference type="InterPro" id="IPR020831">
    <property type="entry name" value="GlycerAld/Erythrose_P_DH"/>
</dbReference>
<dbReference type="InterPro" id="IPR020830">
    <property type="entry name" value="GlycerAld_3-P_DH_AS"/>
</dbReference>
<dbReference type="InterPro" id="IPR020828">
    <property type="entry name" value="GlycerAld_3-P_DH_NAD(P)-bd"/>
</dbReference>
<dbReference type="GO" id="GO:0016620">
    <property type="term" value="F:oxidoreductase activity, acting on the aldehyde or oxo group of donors, NAD or NADP as acceptor"/>
    <property type="evidence" value="ECO:0007669"/>
    <property type="project" value="InterPro"/>
</dbReference>
<feature type="binding site" evidence="4">
    <location>
        <begin position="211"/>
        <end position="212"/>
    </location>
    <ligand>
        <name>D-glyceraldehyde 3-phosphate</name>
        <dbReference type="ChEBI" id="CHEBI:59776"/>
    </ligand>
</feature>
<organism evidence="10 11">
    <name type="scientific">Candidatus Falkowbacteria bacterium HGW-Falkowbacteria-2</name>
    <dbReference type="NCBI Taxonomy" id="2013769"/>
    <lineage>
        <taxon>Bacteria</taxon>
        <taxon>Candidatus Falkowiibacteriota</taxon>
    </lineage>
</organism>
<comment type="similarity">
    <text evidence="1 7">Belongs to the glyceraldehyde-3-phosphate dehydrogenase family.</text>
</comment>
<evidence type="ECO:0000256" key="8">
    <source>
        <dbReference type="RuleBase" id="RU361160"/>
    </source>
</evidence>
<dbReference type="Proteomes" id="UP000233325">
    <property type="component" value="Unassembled WGS sequence"/>
</dbReference>
<name>A0A2N2E1G5_9BACT</name>
<dbReference type="PANTHER" id="PTHR43148">
    <property type="entry name" value="GLYCERALDEHYDE-3-PHOSPHATE DEHYDROGENASE 2"/>
    <property type="match status" value="1"/>
</dbReference>
<feature type="active site" description="Nucleophile" evidence="3">
    <location>
        <position position="153"/>
    </location>
</feature>
<evidence type="ECO:0000313" key="11">
    <source>
        <dbReference type="Proteomes" id="UP000233325"/>
    </source>
</evidence>
<dbReference type="GO" id="GO:0050661">
    <property type="term" value="F:NADP binding"/>
    <property type="evidence" value="ECO:0007669"/>
    <property type="project" value="InterPro"/>
</dbReference>
<dbReference type="InterPro" id="IPR020829">
    <property type="entry name" value="GlycerAld_3-P_DH_cat"/>
</dbReference>
<accession>A0A2N2E1G5</accession>
<feature type="domain" description="Glyceraldehyde 3-phosphate dehydrogenase NAD(P) binding" evidence="9">
    <location>
        <begin position="3"/>
        <end position="153"/>
    </location>
</feature>
<evidence type="ECO:0000256" key="6">
    <source>
        <dbReference type="PIRSR" id="PIRSR000149-4"/>
    </source>
</evidence>
<dbReference type="Gene3D" id="3.30.360.10">
    <property type="entry name" value="Dihydrodipicolinate Reductase, domain 2"/>
    <property type="match status" value="1"/>
</dbReference>
<reference evidence="10 11" key="1">
    <citation type="journal article" date="2017" name="ISME J.">
        <title>Potential for microbial H2 and metal transformations associated with novel bacteria and archaea in deep terrestrial subsurface sediments.</title>
        <authorList>
            <person name="Hernsdorf A.W."/>
            <person name="Amano Y."/>
            <person name="Miyakawa K."/>
            <person name="Ise K."/>
            <person name="Suzuki Y."/>
            <person name="Anantharaman K."/>
            <person name="Probst A."/>
            <person name="Burstein D."/>
            <person name="Thomas B.C."/>
            <person name="Banfield J.F."/>
        </authorList>
    </citation>
    <scope>NUCLEOTIDE SEQUENCE [LARGE SCALE GENOMIC DNA]</scope>
    <source>
        <strain evidence="10">HGW-Falkowbacteria-2</strain>
    </source>
</reference>
<gene>
    <name evidence="10" type="primary">gap</name>
    <name evidence="10" type="ORF">CVU83_01590</name>
</gene>
<keyword evidence="5" id="KW-0547">Nucleotide-binding</keyword>
<proteinExistence type="inferred from homology"/>
<evidence type="ECO:0000256" key="4">
    <source>
        <dbReference type="PIRSR" id="PIRSR000149-2"/>
    </source>
</evidence>
<dbReference type="FunFam" id="3.30.360.10:FF:000002">
    <property type="entry name" value="Glyceraldehyde-3-phosphate dehydrogenase"/>
    <property type="match status" value="1"/>
</dbReference>
<evidence type="ECO:0000256" key="7">
    <source>
        <dbReference type="RuleBase" id="RU000397"/>
    </source>
</evidence>
<sequence length="336" mass="35919">MSLNVAINGFGRIGRATFKIILDKHPDLRVVAINDLTDNATLAHLLQRDSCYGLYQKQVKGDARGLTVDGKHYAIFSEKDPSLLPWKELGVDVVIECTGRFRDKESVSAHLQAGAKKVIISAPAKGAGIKTIVLGVNEKTLKTSDDIISNASCTTNCLAPAMSVLKEKFGVKKAMMTTIHSYTADQNLVDGPHKDLRRARAAALNMVPTTTGAAAAVALTMPSLKDKFDGLAVRVPTPVASLCDIVLVTSKNVTVEKVNAAFKAAAKGKLKGILEASDEELVSSDIIGNANSSVIDLKSTKVVAGDLLKVVAWYDNEWAYSARLAALASVLKKYIK</sequence>
<keyword evidence="5" id="KW-0520">NAD</keyword>
<dbReference type="GO" id="GO:0051287">
    <property type="term" value="F:NAD binding"/>
    <property type="evidence" value="ECO:0007669"/>
    <property type="project" value="InterPro"/>
</dbReference>
<feature type="binding site" evidence="5">
    <location>
        <position position="316"/>
    </location>
    <ligand>
        <name>NAD(+)</name>
        <dbReference type="ChEBI" id="CHEBI:57540"/>
    </ligand>
</feature>
<evidence type="ECO:0000256" key="1">
    <source>
        <dbReference type="ARBA" id="ARBA00007406"/>
    </source>
</evidence>
<feature type="binding site" evidence="5">
    <location>
        <position position="121"/>
    </location>
    <ligand>
        <name>NAD(+)</name>
        <dbReference type="ChEBI" id="CHEBI:57540"/>
    </ligand>
</feature>
<dbReference type="Pfam" id="PF00044">
    <property type="entry name" value="Gp_dh_N"/>
    <property type="match status" value="1"/>
</dbReference>
<dbReference type="EC" id="1.2.1.-" evidence="8"/>
<comment type="caution">
    <text evidence="10">The sequence shown here is derived from an EMBL/GenBank/DDBJ whole genome shotgun (WGS) entry which is preliminary data.</text>
</comment>
<evidence type="ECO:0000256" key="3">
    <source>
        <dbReference type="PIRSR" id="PIRSR000149-1"/>
    </source>
</evidence>
<evidence type="ECO:0000256" key="5">
    <source>
        <dbReference type="PIRSR" id="PIRSR000149-3"/>
    </source>
</evidence>
<feature type="binding site" evidence="4">
    <location>
        <position position="234"/>
    </location>
    <ligand>
        <name>D-glyceraldehyde 3-phosphate</name>
        <dbReference type="ChEBI" id="CHEBI:59776"/>
    </ligand>
</feature>
<evidence type="ECO:0000256" key="2">
    <source>
        <dbReference type="ARBA" id="ARBA00023002"/>
    </source>
</evidence>
<evidence type="ECO:0000313" key="10">
    <source>
        <dbReference type="EMBL" id="PKM88512.1"/>
    </source>
</evidence>
<feature type="site" description="Activates thiol group during catalysis" evidence="6">
    <location>
        <position position="180"/>
    </location>
</feature>
<feature type="binding site" evidence="5">
    <location>
        <begin position="12"/>
        <end position="13"/>
    </location>
    <ligand>
        <name>NAD(+)</name>
        <dbReference type="ChEBI" id="CHEBI:57540"/>
    </ligand>
</feature>
<dbReference type="PRINTS" id="PR00078">
    <property type="entry name" value="G3PDHDRGNASE"/>
</dbReference>
<dbReference type="FunFam" id="3.40.50.720:FF:000001">
    <property type="entry name" value="Glyceraldehyde-3-phosphate dehydrogenase"/>
    <property type="match status" value="1"/>
</dbReference>
<dbReference type="EMBL" id="PHAH01000016">
    <property type="protein sequence ID" value="PKM88512.1"/>
    <property type="molecule type" value="Genomic_DNA"/>
</dbReference>
<dbReference type="SUPFAM" id="SSF55347">
    <property type="entry name" value="Glyceraldehyde-3-phosphate dehydrogenase-like, C-terminal domain"/>
    <property type="match status" value="1"/>
</dbReference>
<dbReference type="PROSITE" id="PS00071">
    <property type="entry name" value="GAPDH"/>
    <property type="match status" value="1"/>
</dbReference>
<dbReference type="SMART" id="SM00846">
    <property type="entry name" value="Gp_dh_N"/>
    <property type="match status" value="1"/>
</dbReference>
<dbReference type="CDD" id="cd05214">
    <property type="entry name" value="GAPDH_I_N"/>
    <property type="match status" value="1"/>
</dbReference>
<dbReference type="InterPro" id="IPR006424">
    <property type="entry name" value="Glyceraldehyde-3-P_DH_1"/>
</dbReference>
<feature type="binding site" evidence="4">
    <location>
        <begin position="152"/>
        <end position="154"/>
    </location>
    <ligand>
        <name>D-glyceraldehyde 3-phosphate</name>
        <dbReference type="ChEBI" id="CHEBI:59776"/>
    </ligand>
</feature>
<keyword evidence="2 8" id="KW-0560">Oxidoreductase</keyword>
<feature type="binding site" evidence="5">
    <location>
        <position position="35"/>
    </location>
    <ligand>
        <name>NAD(+)</name>
        <dbReference type="ChEBI" id="CHEBI:57540"/>
    </ligand>
</feature>
<feature type="binding site" evidence="4">
    <location>
        <position position="183"/>
    </location>
    <ligand>
        <name>D-glyceraldehyde 3-phosphate</name>
        <dbReference type="ChEBI" id="CHEBI:59776"/>
    </ligand>
</feature>
<dbReference type="Gene3D" id="3.40.50.720">
    <property type="entry name" value="NAD(P)-binding Rossmann-like Domain"/>
    <property type="match status" value="1"/>
</dbReference>
<dbReference type="InterPro" id="IPR036291">
    <property type="entry name" value="NAD(P)-bd_dom_sf"/>
</dbReference>
<dbReference type="NCBIfam" id="TIGR01534">
    <property type="entry name" value="GAPDH-I"/>
    <property type="match status" value="1"/>
</dbReference>
<dbReference type="GO" id="GO:0006006">
    <property type="term" value="P:glucose metabolic process"/>
    <property type="evidence" value="ECO:0007669"/>
    <property type="project" value="InterPro"/>
</dbReference>
<dbReference type="CDD" id="cd18126">
    <property type="entry name" value="GAPDH_I_C"/>
    <property type="match status" value="1"/>
</dbReference>
<dbReference type="SUPFAM" id="SSF51735">
    <property type="entry name" value="NAD(P)-binding Rossmann-fold domains"/>
    <property type="match status" value="1"/>
</dbReference>
<dbReference type="Pfam" id="PF02800">
    <property type="entry name" value="Gp_dh_C"/>
    <property type="match status" value="1"/>
</dbReference>
<dbReference type="PIRSF" id="PIRSF000149">
    <property type="entry name" value="GAP_DH"/>
    <property type="match status" value="1"/>
</dbReference>
<protein>
    <recommendedName>
        <fullName evidence="8">Glyceraldehyde-3-phosphate dehydrogenase</fullName>
        <ecNumber evidence="8">1.2.1.-</ecNumber>
    </recommendedName>
</protein>